<keyword evidence="3" id="KW-1185">Reference proteome</keyword>
<organism evidence="2 3">
    <name type="scientific">Ameca splendens</name>
    <dbReference type="NCBI Taxonomy" id="208324"/>
    <lineage>
        <taxon>Eukaryota</taxon>
        <taxon>Metazoa</taxon>
        <taxon>Chordata</taxon>
        <taxon>Craniata</taxon>
        <taxon>Vertebrata</taxon>
        <taxon>Euteleostomi</taxon>
        <taxon>Actinopterygii</taxon>
        <taxon>Neopterygii</taxon>
        <taxon>Teleostei</taxon>
        <taxon>Neoteleostei</taxon>
        <taxon>Acanthomorphata</taxon>
        <taxon>Ovalentaria</taxon>
        <taxon>Atherinomorphae</taxon>
        <taxon>Cyprinodontiformes</taxon>
        <taxon>Goodeidae</taxon>
        <taxon>Ameca</taxon>
    </lineage>
</organism>
<gene>
    <name evidence="2" type="ORF">AMECASPLE_019618</name>
</gene>
<sequence length="107" mass="11939">MTSPADDVTKLDLREEKKDEGNADRKCTTGALGRKVRRKGDERERGEQCSAPPEEGDGNNVITITGNLPMPRDILKESLIRPPTHPHSLSMRIHVHCTVTFPHLFPS</sequence>
<evidence type="ECO:0000313" key="2">
    <source>
        <dbReference type="EMBL" id="MEQ2311403.1"/>
    </source>
</evidence>
<name>A0ABV1A1R4_9TELE</name>
<reference evidence="2 3" key="1">
    <citation type="submission" date="2021-06" db="EMBL/GenBank/DDBJ databases">
        <authorList>
            <person name="Palmer J.M."/>
        </authorList>
    </citation>
    <scope>NUCLEOTIDE SEQUENCE [LARGE SCALE GENOMIC DNA]</scope>
    <source>
        <strain evidence="2 3">AS_MEX2019</strain>
        <tissue evidence="2">Muscle</tissue>
    </source>
</reference>
<feature type="region of interest" description="Disordered" evidence="1">
    <location>
        <begin position="1"/>
        <end position="61"/>
    </location>
</feature>
<comment type="caution">
    <text evidence="2">The sequence shown here is derived from an EMBL/GenBank/DDBJ whole genome shotgun (WGS) entry which is preliminary data.</text>
</comment>
<protein>
    <submittedName>
        <fullName evidence="2">Uncharacterized protein</fullName>
    </submittedName>
</protein>
<accession>A0ABV1A1R4</accession>
<feature type="compositionally biased region" description="Basic and acidic residues" evidence="1">
    <location>
        <begin position="7"/>
        <end position="27"/>
    </location>
</feature>
<evidence type="ECO:0000313" key="3">
    <source>
        <dbReference type="Proteomes" id="UP001469553"/>
    </source>
</evidence>
<dbReference type="Proteomes" id="UP001469553">
    <property type="component" value="Unassembled WGS sequence"/>
</dbReference>
<dbReference type="EMBL" id="JAHRIP010076829">
    <property type="protein sequence ID" value="MEQ2311403.1"/>
    <property type="molecule type" value="Genomic_DNA"/>
</dbReference>
<evidence type="ECO:0000256" key="1">
    <source>
        <dbReference type="SAM" id="MobiDB-lite"/>
    </source>
</evidence>
<proteinExistence type="predicted"/>